<dbReference type="EMBL" id="CAJNOH010000537">
    <property type="protein sequence ID" value="CAF1069058.1"/>
    <property type="molecule type" value="Genomic_DNA"/>
</dbReference>
<dbReference type="Gene3D" id="3.40.50.410">
    <property type="entry name" value="von Willebrand factor, type A domain"/>
    <property type="match status" value="1"/>
</dbReference>
<protein>
    <recommendedName>
        <fullName evidence="4">VWFA domain-containing protein</fullName>
    </recommendedName>
</protein>
<accession>A0A815A8D8</accession>
<dbReference type="AlphaFoldDB" id="A0A815A8D8"/>
<dbReference type="EMBL" id="CAJNOL010000970">
    <property type="protein sequence ID" value="CAF1253217.1"/>
    <property type="molecule type" value="Genomic_DNA"/>
</dbReference>
<gene>
    <name evidence="2" type="ORF">JXQ802_LOCUS27091</name>
    <name evidence="1" type="ORF">PYM288_LOCUS18058</name>
</gene>
<name>A0A815A8D8_9BILA</name>
<dbReference type="InterPro" id="IPR036188">
    <property type="entry name" value="FAD/NAD-bd_sf"/>
</dbReference>
<sequence>MRGDFSTGSRTTTKHAIPSLTTNNETIAIANGDTNLSYIYFKEKEECTPSDSQLNTSERIFNCQTITRTIDIIEKSSSFFDLIQYHGVSPDHPEYFDCARILLSSIDDSTKTDIIDIVVLDTFRQSRIQHIILVDRHVLIQILSFIIKEPHKLTKLMSLQSMLNKEDFNRNDQHIIDKLERSRKRLTELMFNTNKKTMCEKQYSEIQQELPAYSNNMHANQQPLDYYRSTEERMVDFQQLVGRYEINHTFATKLRMLEGYEIVFICDDSGSMNTPLSDFAGVSNKRLTRWDELKQTVSIVVDLASVFDPDGVDIYFLNREPVFHVRNSEQLVSVFAIPPSGPTPIVSVFRRLLRDKQHEIEERKLLILLATDGVPTDDQGNRDIRSLKHVLKRERKPTNHIPVTIIACTDDDDCMAYLNDWDKKIPNLDVVDDYRNEKKEIQALQGKDFPFSFGDYVVKILMGGVDSWFDDLDEKKVSTDGYGRPKKDYGRKRKKRRCVIL</sequence>
<dbReference type="Proteomes" id="UP000663854">
    <property type="component" value="Unassembled WGS sequence"/>
</dbReference>
<dbReference type="PANTHER" id="PTHR34706:SF1">
    <property type="entry name" value="VWFA DOMAIN-CONTAINING PROTEIN"/>
    <property type="match status" value="1"/>
</dbReference>
<organism evidence="2 3">
    <name type="scientific">Rotaria sordida</name>
    <dbReference type="NCBI Taxonomy" id="392033"/>
    <lineage>
        <taxon>Eukaryota</taxon>
        <taxon>Metazoa</taxon>
        <taxon>Spiralia</taxon>
        <taxon>Gnathifera</taxon>
        <taxon>Rotifera</taxon>
        <taxon>Eurotatoria</taxon>
        <taxon>Bdelloidea</taxon>
        <taxon>Philodinida</taxon>
        <taxon>Philodinidae</taxon>
        <taxon>Rotaria</taxon>
    </lineage>
</organism>
<dbReference type="Proteomes" id="UP000663870">
    <property type="component" value="Unassembled WGS sequence"/>
</dbReference>
<comment type="caution">
    <text evidence="2">The sequence shown here is derived from an EMBL/GenBank/DDBJ whole genome shotgun (WGS) entry which is preliminary data.</text>
</comment>
<dbReference type="InterPro" id="IPR036465">
    <property type="entry name" value="vWFA_dom_sf"/>
</dbReference>
<reference evidence="2" key="1">
    <citation type="submission" date="2021-02" db="EMBL/GenBank/DDBJ databases">
        <authorList>
            <person name="Nowell W R."/>
        </authorList>
    </citation>
    <scope>NUCLEOTIDE SEQUENCE</scope>
</reference>
<proteinExistence type="predicted"/>
<evidence type="ECO:0000313" key="1">
    <source>
        <dbReference type="EMBL" id="CAF1069058.1"/>
    </source>
</evidence>
<evidence type="ECO:0000313" key="2">
    <source>
        <dbReference type="EMBL" id="CAF1253217.1"/>
    </source>
</evidence>
<keyword evidence="3" id="KW-1185">Reference proteome</keyword>
<dbReference type="PANTHER" id="PTHR34706">
    <property type="entry name" value="SLR1338 PROTEIN"/>
    <property type="match status" value="1"/>
</dbReference>
<dbReference type="SUPFAM" id="SSF53300">
    <property type="entry name" value="vWA-like"/>
    <property type="match status" value="1"/>
</dbReference>
<evidence type="ECO:0000313" key="3">
    <source>
        <dbReference type="Proteomes" id="UP000663870"/>
    </source>
</evidence>
<evidence type="ECO:0008006" key="4">
    <source>
        <dbReference type="Google" id="ProtNLM"/>
    </source>
</evidence>
<dbReference type="Gene3D" id="3.50.50.60">
    <property type="entry name" value="FAD/NAD(P)-binding domain"/>
    <property type="match status" value="1"/>
</dbReference>